<dbReference type="EMBL" id="FMTM01000008">
    <property type="protein sequence ID" value="SCW75681.1"/>
    <property type="molecule type" value="Genomic_DNA"/>
</dbReference>
<dbReference type="Pfam" id="PF16156">
    <property type="entry name" value="DUF4864"/>
    <property type="match status" value="1"/>
</dbReference>
<gene>
    <name evidence="1" type="ORF">SAMN02927900_04547</name>
</gene>
<accession>A0A1G4T309</accession>
<name>A0A1G4T309_9HYPH</name>
<evidence type="ECO:0000313" key="2">
    <source>
        <dbReference type="Proteomes" id="UP000199542"/>
    </source>
</evidence>
<proteinExistence type="predicted"/>
<evidence type="ECO:0008006" key="3">
    <source>
        <dbReference type="Google" id="ProtNLM"/>
    </source>
</evidence>
<dbReference type="InterPro" id="IPR032347">
    <property type="entry name" value="DUF4864"/>
</dbReference>
<protein>
    <recommendedName>
        <fullName evidence="3">DUF4864 domain-containing protein</fullName>
    </recommendedName>
</protein>
<evidence type="ECO:0000313" key="1">
    <source>
        <dbReference type="EMBL" id="SCW75681.1"/>
    </source>
</evidence>
<reference evidence="1 2" key="1">
    <citation type="submission" date="2016-10" db="EMBL/GenBank/DDBJ databases">
        <authorList>
            <person name="de Groot N.N."/>
        </authorList>
    </citation>
    <scope>NUCLEOTIDE SEQUENCE [LARGE SCALE GENOMIC DNA]</scope>
    <source>
        <strain evidence="1 2">CGMCC 1.3401</strain>
    </source>
</reference>
<dbReference type="Proteomes" id="UP000199542">
    <property type="component" value="Unassembled WGS sequence"/>
</dbReference>
<sequence>MRADSLHERSNCPTFQICKVLYTPLYIAGEKSMRALYSVSALCAALIFVSIPARAEDPVETTRHIIEDQITAFLKDDAETAYSFAAPGIKAMYPDKGVFFAMVKKSYEPVYHPGNYAFGRSRSIDNGAMIYHEVLISGRDGKDWTAIYQMMRQPDGDYKINGVQIVPNTDSKGI</sequence>
<dbReference type="AlphaFoldDB" id="A0A1G4T309"/>
<organism evidence="1 2">
    <name type="scientific">Rhizobium mongolense subsp. loessense</name>
    <dbReference type="NCBI Taxonomy" id="158890"/>
    <lineage>
        <taxon>Bacteria</taxon>
        <taxon>Pseudomonadati</taxon>
        <taxon>Pseudomonadota</taxon>
        <taxon>Alphaproteobacteria</taxon>
        <taxon>Hyphomicrobiales</taxon>
        <taxon>Rhizobiaceae</taxon>
        <taxon>Rhizobium/Agrobacterium group</taxon>
        <taxon>Rhizobium</taxon>
    </lineage>
</organism>